<dbReference type="GO" id="GO:0022857">
    <property type="term" value="F:transmembrane transporter activity"/>
    <property type="evidence" value="ECO:0007669"/>
    <property type="project" value="InterPro"/>
</dbReference>
<feature type="transmembrane region" description="Helical" evidence="6">
    <location>
        <begin position="276"/>
        <end position="303"/>
    </location>
</feature>
<proteinExistence type="predicted"/>
<evidence type="ECO:0000256" key="4">
    <source>
        <dbReference type="ARBA" id="ARBA00022989"/>
    </source>
</evidence>
<feature type="transmembrane region" description="Helical" evidence="6">
    <location>
        <begin position="347"/>
        <end position="368"/>
    </location>
</feature>
<reference evidence="8" key="1">
    <citation type="submission" date="2016-10" db="EMBL/GenBank/DDBJ databases">
        <authorList>
            <person name="Varghese N."/>
            <person name="Submissions S."/>
        </authorList>
    </citation>
    <scope>NUCLEOTIDE SEQUENCE [LARGE SCALE GENOMIC DNA]</scope>
    <source>
        <strain evidence="8">DSM 15282</strain>
    </source>
</reference>
<feature type="transmembrane region" description="Helical" evidence="6">
    <location>
        <begin position="12"/>
        <end position="41"/>
    </location>
</feature>
<dbReference type="PANTHER" id="PTHR42770:SF7">
    <property type="entry name" value="MEMBRANE PROTEIN"/>
    <property type="match status" value="1"/>
</dbReference>
<evidence type="ECO:0000256" key="1">
    <source>
        <dbReference type="ARBA" id="ARBA00004651"/>
    </source>
</evidence>
<dbReference type="GO" id="GO:0005886">
    <property type="term" value="C:plasma membrane"/>
    <property type="evidence" value="ECO:0007669"/>
    <property type="project" value="UniProtKB-SubCell"/>
</dbReference>
<evidence type="ECO:0000256" key="2">
    <source>
        <dbReference type="ARBA" id="ARBA00022475"/>
    </source>
</evidence>
<feature type="transmembrane region" description="Helical" evidence="6">
    <location>
        <begin position="324"/>
        <end position="341"/>
    </location>
</feature>
<evidence type="ECO:0000256" key="3">
    <source>
        <dbReference type="ARBA" id="ARBA00022692"/>
    </source>
</evidence>
<dbReference type="InterPro" id="IPR002293">
    <property type="entry name" value="AA/rel_permease1"/>
</dbReference>
<keyword evidence="2" id="KW-1003">Cell membrane</keyword>
<feature type="transmembrane region" description="Helical" evidence="6">
    <location>
        <begin position="88"/>
        <end position="114"/>
    </location>
</feature>
<dbReference type="InterPro" id="IPR050367">
    <property type="entry name" value="APC_superfamily"/>
</dbReference>
<evidence type="ECO:0000313" key="8">
    <source>
        <dbReference type="Proteomes" id="UP000199564"/>
    </source>
</evidence>
<organism evidence="7 8">
    <name type="scientific">Algoriphagus ornithinivorans</name>
    <dbReference type="NCBI Taxonomy" id="226506"/>
    <lineage>
        <taxon>Bacteria</taxon>
        <taxon>Pseudomonadati</taxon>
        <taxon>Bacteroidota</taxon>
        <taxon>Cytophagia</taxon>
        <taxon>Cytophagales</taxon>
        <taxon>Cyclobacteriaceae</taxon>
        <taxon>Algoriphagus</taxon>
    </lineage>
</organism>
<dbReference type="Pfam" id="PF13520">
    <property type="entry name" value="AA_permease_2"/>
    <property type="match status" value="1"/>
</dbReference>
<dbReference type="Gene3D" id="1.20.1740.10">
    <property type="entry name" value="Amino acid/polyamine transporter I"/>
    <property type="match status" value="1"/>
</dbReference>
<evidence type="ECO:0000313" key="7">
    <source>
        <dbReference type="EMBL" id="SFO03453.1"/>
    </source>
</evidence>
<sequence length="442" mass="47913">MSEIKSGELKRELGLMGVITNVLSISIGSGIFLLPALVYVILGPSSILAYIFCGLIFLCLGLCFGELSSRIPDTGGMYVYIQRAFGPMAGFISNILYWLGVGVLACGALMNALADIAGTYFPVFQLTWVRITFFGAIIIFSCFLNIKGIKDSMLFIKVLTWTKVVSLMLLVIFGFTRIDPANIAWQGFPEFGKIGEASILLIFAFLGGELALASGGEMKNPSRTGPLGFIIGIVLVILAFCAIHLAAQGVLGTSMLSNQEAPLAELAKALFGEVGFLIVLALSFIAVWSTLSSILTLLPRVLYAGAKDGLLPDVFSKIHPTYRSPFVAIVFLGFLEFGFAASGSFRYLLVLVTGASLLIYFGAVLAFLKLRWNSKNQDPKIFKVPGGNLIGLITLIALAWVFFQLTNKELLALGIFILVLILLYIPVAIFKNKKLRTIKKNI</sequence>
<gene>
    <name evidence="7" type="ORF">SAMN04488519_103173</name>
</gene>
<feature type="transmembrane region" description="Helical" evidence="6">
    <location>
        <begin position="227"/>
        <end position="247"/>
    </location>
</feature>
<feature type="transmembrane region" description="Helical" evidence="6">
    <location>
        <begin position="411"/>
        <end position="430"/>
    </location>
</feature>
<name>A0A1I5DW45_9BACT</name>
<dbReference type="AlphaFoldDB" id="A0A1I5DW45"/>
<feature type="transmembrane region" description="Helical" evidence="6">
    <location>
        <begin position="126"/>
        <end position="146"/>
    </location>
</feature>
<dbReference type="EMBL" id="FOVW01000003">
    <property type="protein sequence ID" value="SFO03453.1"/>
    <property type="molecule type" value="Genomic_DNA"/>
</dbReference>
<dbReference type="STRING" id="226506.SAMN04488519_103173"/>
<evidence type="ECO:0000256" key="6">
    <source>
        <dbReference type="SAM" id="Phobius"/>
    </source>
</evidence>
<keyword evidence="5 6" id="KW-0472">Membrane</keyword>
<dbReference type="PANTHER" id="PTHR42770">
    <property type="entry name" value="AMINO ACID TRANSPORTER-RELATED"/>
    <property type="match status" value="1"/>
</dbReference>
<evidence type="ECO:0000256" key="5">
    <source>
        <dbReference type="ARBA" id="ARBA00023136"/>
    </source>
</evidence>
<comment type="subcellular location">
    <subcellularLocation>
        <location evidence="1">Cell membrane</location>
        <topology evidence="1">Multi-pass membrane protein</topology>
    </subcellularLocation>
</comment>
<feature type="transmembrane region" description="Helical" evidence="6">
    <location>
        <begin position="198"/>
        <end position="215"/>
    </location>
</feature>
<dbReference type="RefSeq" id="WP_091651437.1">
    <property type="nucleotide sequence ID" value="NZ_FOVW01000003.1"/>
</dbReference>
<dbReference type="Proteomes" id="UP000199564">
    <property type="component" value="Unassembled WGS sequence"/>
</dbReference>
<accession>A0A1I5DW45</accession>
<feature type="transmembrane region" description="Helical" evidence="6">
    <location>
        <begin position="158"/>
        <end position="178"/>
    </location>
</feature>
<keyword evidence="8" id="KW-1185">Reference proteome</keyword>
<feature type="transmembrane region" description="Helical" evidence="6">
    <location>
        <begin position="389"/>
        <end position="405"/>
    </location>
</feature>
<dbReference type="PIRSF" id="PIRSF006060">
    <property type="entry name" value="AA_transporter"/>
    <property type="match status" value="1"/>
</dbReference>
<keyword evidence="3 6" id="KW-0812">Transmembrane</keyword>
<feature type="transmembrane region" description="Helical" evidence="6">
    <location>
        <begin position="47"/>
        <end position="67"/>
    </location>
</feature>
<keyword evidence="4 6" id="KW-1133">Transmembrane helix</keyword>
<protein>
    <submittedName>
        <fullName evidence="7">Amino acid/polyamine/organocation transporter, APC superfamily</fullName>
    </submittedName>
</protein>